<dbReference type="InterPro" id="IPR016040">
    <property type="entry name" value="NAD(P)-bd_dom"/>
</dbReference>
<evidence type="ECO:0000259" key="1">
    <source>
        <dbReference type="Pfam" id="PF13460"/>
    </source>
</evidence>
<comment type="caution">
    <text evidence="2">The sequence shown here is derived from an EMBL/GenBank/DDBJ whole genome shotgun (WGS) entry which is preliminary data.</text>
</comment>
<proteinExistence type="predicted"/>
<dbReference type="SUPFAM" id="SSF51735">
    <property type="entry name" value="NAD(P)-binding Rossmann-fold domains"/>
    <property type="match status" value="1"/>
</dbReference>
<dbReference type="EMBL" id="JBEPLU010000001">
    <property type="protein sequence ID" value="MET3525557.1"/>
    <property type="molecule type" value="Genomic_DNA"/>
</dbReference>
<keyword evidence="3" id="KW-1185">Reference proteome</keyword>
<evidence type="ECO:0000313" key="3">
    <source>
        <dbReference type="Proteomes" id="UP001549110"/>
    </source>
</evidence>
<accession>A0ABV2EFK6</accession>
<protein>
    <submittedName>
        <fullName evidence="2">Uncharacterized protein YbjT (DUF2867 family)</fullName>
    </submittedName>
</protein>
<name>A0ABV2EFK6_9CAUL</name>
<dbReference type="Gene3D" id="3.40.50.720">
    <property type="entry name" value="NAD(P)-binding Rossmann-like Domain"/>
    <property type="match status" value="1"/>
</dbReference>
<dbReference type="RefSeq" id="WP_331928825.1">
    <property type="nucleotide sequence ID" value="NZ_JBEPLU010000001.1"/>
</dbReference>
<dbReference type="Pfam" id="PF13460">
    <property type="entry name" value="NAD_binding_10"/>
    <property type="match status" value="1"/>
</dbReference>
<sequence>MKIVVIGGSGRIGEKLVYNLRQDDFMVLEASPTYGVNAVTGEGLDEALAGAEVVVDVSNSPSLEGEEALRFFEASGHRLLAAGRAAGVRHHIALSIVGTDGLQASGYFRAKKLQEDLIRGSGVPFSILRSTQFFEFIAGVVQAGAGDDVVISPALTQPISGLDVAEALADLATGEPLYGMVEIAGPERFRLSDLANEVLTAYEDRRRVIVDPHALYFGAELAEEALLPGPAARIAQLRFEDWLRQSLQPLSALSQLQLG</sequence>
<reference evidence="2 3" key="1">
    <citation type="submission" date="2024-06" db="EMBL/GenBank/DDBJ databases">
        <title>Genomic Encyclopedia of Type Strains, Phase IV (KMG-IV): sequencing the most valuable type-strain genomes for metagenomic binning, comparative biology and taxonomic classification.</title>
        <authorList>
            <person name="Goeker M."/>
        </authorList>
    </citation>
    <scope>NUCLEOTIDE SEQUENCE [LARGE SCALE GENOMIC DNA]</scope>
    <source>
        <strain evidence="2 3">DSM 17809</strain>
    </source>
</reference>
<feature type="domain" description="NAD(P)-binding" evidence="1">
    <location>
        <begin position="37"/>
        <end position="172"/>
    </location>
</feature>
<evidence type="ECO:0000313" key="2">
    <source>
        <dbReference type="EMBL" id="MET3525557.1"/>
    </source>
</evidence>
<dbReference type="Proteomes" id="UP001549110">
    <property type="component" value="Unassembled WGS sequence"/>
</dbReference>
<dbReference type="InterPro" id="IPR036291">
    <property type="entry name" value="NAD(P)-bd_dom_sf"/>
</dbReference>
<organism evidence="2 3">
    <name type="scientific">Phenylobacterium koreense</name>
    <dbReference type="NCBI Taxonomy" id="266125"/>
    <lineage>
        <taxon>Bacteria</taxon>
        <taxon>Pseudomonadati</taxon>
        <taxon>Pseudomonadota</taxon>
        <taxon>Alphaproteobacteria</taxon>
        <taxon>Caulobacterales</taxon>
        <taxon>Caulobacteraceae</taxon>
        <taxon>Phenylobacterium</taxon>
    </lineage>
</organism>
<gene>
    <name evidence="2" type="ORF">ABID41_000652</name>
</gene>